<organism evidence="1 2">
    <name type="scientific">Parazoarcus communis</name>
    <dbReference type="NCBI Taxonomy" id="41977"/>
    <lineage>
        <taxon>Bacteria</taxon>
        <taxon>Pseudomonadati</taxon>
        <taxon>Pseudomonadota</taxon>
        <taxon>Betaproteobacteria</taxon>
        <taxon>Rhodocyclales</taxon>
        <taxon>Zoogloeaceae</taxon>
        <taxon>Parazoarcus</taxon>
    </lineage>
</organism>
<dbReference type="KEGG" id="acom:CEW83_06440"/>
<gene>
    <name evidence="1" type="primary">cas2e</name>
    <name evidence="1" type="ORF">CEW83_06440</name>
</gene>
<reference evidence="1 2" key="1">
    <citation type="submission" date="2017-06" db="EMBL/GenBank/DDBJ databases">
        <title>Azoarcus.</title>
        <authorList>
            <person name="Woo J.-H."/>
            <person name="Kim H.-S."/>
        </authorList>
    </citation>
    <scope>NUCLEOTIDE SEQUENCE [LARGE SCALE GENOMIC DNA]</scope>
    <source>
        <strain evidence="1 2">TSPY31</strain>
    </source>
</reference>
<dbReference type="Gene3D" id="3.30.70.240">
    <property type="match status" value="1"/>
</dbReference>
<sequence>MALVTIVTRDVADRYRGFLASVMLEVAPTVYVSPRMNPGIRSRVWRVLSEWHAEEPRGSITMVWRDLNETGGVGINSLGEPPRELIEVDGTWLVKKRL</sequence>
<dbReference type="Proteomes" id="UP000244930">
    <property type="component" value="Chromosome"/>
</dbReference>
<dbReference type="NCBIfam" id="TIGR01873">
    <property type="entry name" value="cas_CT1978"/>
    <property type="match status" value="1"/>
</dbReference>
<dbReference type="EMBL" id="CP022187">
    <property type="protein sequence ID" value="AWI74904.1"/>
    <property type="molecule type" value="Genomic_DNA"/>
</dbReference>
<evidence type="ECO:0000313" key="2">
    <source>
        <dbReference type="Proteomes" id="UP000244930"/>
    </source>
</evidence>
<keyword evidence="2" id="KW-1185">Reference proteome</keyword>
<name>A0A2U8GN03_9RHOO</name>
<dbReference type="InterPro" id="IPR010152">
    <property type="entry name" value="CRISPR-assoc_prot_Cas2_sub"/>
</dbReference>
<dbReference type="AlphaFoldDB" id="A0A2U8GN03"/>
<dbReference type="Pfam" id="PF09707">
    <property type="entry name" value="Cas_Cas2CT1978"/>
    <property type="match status" value="1"/>
</dbReference>
<protein>
    <submittedName>
        <fullName evidence="1">Type I-E CRISPR-associated endoribonuclease Cas2</fullName>
    </submittedName>
</protein>
<proteinExistence type="predicted"/>
<evidence type="ECO:0000313" key="1">
    <source>
        <dbReference type="EMBL" id="AWI74904.1"/>
    </source>
</evidence>
<accession>A0A2U8GN03</accession>